<evidence type="ECO:0000256" key="1">
    <source>
        <dbReference type="ARBA" id="ARBA00004196"/>
    </source>
</evidence>
<sequence length="343" mass="35381">MTHHHWRNPVTTSIKTVKKTAALASALVLVTTLGACGRGGDSAGDGKEAVKATLVISTLNNPFFVSVADGAKEAAKEAGAKLDVQNANNSDQTALNATTTALTKKPDVLIIDPVGSESGGTMTKSANGADVPVVAFDREPDSGELASFIGYDAIQAGREAAKSLAESIGEKGKVVEIQGILGTNVAQDRSKGFNEGIAAYPNIQVVAKQAADFDRGKALDVMTNVLQGNADIDGVYAANDEMALGVVAALKSRNLAGKVKVVGNDGIGDALKAIEDGTMYSTHAESPFVLGKKVVQLSLKVAAGDTVEKNTVLEGQLVTKDKVSTFCTFLTEQGDASTCKDIG</sequence>
<comment type="similarity">
    <text evidence="2">Belongs to the bacterial solute-binding protein 2 family.</text>
</comment>
<evidence type="ECO:0000313" key="6">
    <source>
        <dbReference type="Proteomes" id="UP000265581"/>
    </source>
</evidence>
<reference evidence="5 6" key="1">
    <citation type="submission" date="2018-08" db="EMBL/GenBank/DDBJ databases">
        <title>Aeromicrobium sp. M2KJ-4, whole genome shotgun sequence.</title>
        <authorList>
            <person name="Tuo L."/>
        </authorList>
    </citation>
    <scope>NUCLEOTIDE SEQUENCE [LARGE SCALE GENOMIC DNA]</scope>
    <source>
        <strain evidence="5 6">M2KJ-4</strain>
    </source>
</reference>
<keyword evidence="6" id="KW-1185">Reference proteome</keyword>
<dbReference type="Proteomes" id="UP000265581">
    <property type="component" value="Unassembled WGS sequence"/>
</dbReference>
<dbReference type="PANTHER" id="PTHR46847:SF1">
    <property type="entry name" value="D-ALLOSE-BINDING PERIPLASMIC PROTEIN-RELATED"/>
    <property type="match status" value="1"/>
</dbReference>
<dbReference type="AlphaFoldDB" id="A0A371PDA3"/>
<dbReference type="InterPro" id="IPR025997">
    <property type="entry name" value="SBP_2_dom"/>
</dbReference>
<dbReference type="InterPro" id="IPR028082">
    <property type="entry name" value="Peripla_BP_I"/>
</dbReference>
<evidence type="ECO:0000256" key="2">
    <source>
        <dbReference type="ARBA" id="ARBA00007639"/>
    </source>
</evidence>
<evidence type="ECO:0000259" key="4">
    <source>
        <dbReference type="Pfam" id="PF13407"/>
    </source>
</evidence>
<protein>
    <submittedName>
        <fullName evidence="5">D-ribose ABC transporter substrate-binding protein</fullName>
    </submittedName>
</protein>
<accession>A0A371PDA3</accession>
<dbReference type="Gene3D" id="3.40.50.2300">
    <property type="match status" value="2"/>
</dbReference>
<comment type="subcellular location">
    <subcellularLocation>
        <location evidence="1">Cell envelope</location>
    </subcellularLocation>
</comment>
<dbReference type="Pfam" id="PF13407">
    <property type="entry name" value="Peripla_BP_4"/>
    <property type="match status" value="1"/>
</dbReference>
<dbReference type="PANTHER" id="PTHR46847">
    <property type="entry name" value="D-ALLOSE-BINDING PERIPLASMIC PROTEIN-RELATED"/>
    <property type="match status" value="1"/>
</dbReference>
<organism evidence="5 6">
    <name type="scientific">Aeromicrobium endophyticum</name>
    <dbReference type="NCBI Taxonomy" id="2292704"/>
    <lineage>
        <taxon>Bacteria</taxon>
        <taxon>Bacillati</taxon>
        <taxon>Actinomycetota</taxon>
        <taxon>Actinomycetes</taxon>
        <taxon>Propionibacteriales</taxon>
        <taxon>Nocardioidaceae</taxon>
        <taxon>Aeromicrobium</taxon>
    </lineage>
</organism>
<evidence type="ECO:0000256" key="3">
    <source>
        <dbReference type="ARBA" id="ARBA00022729"/>
    </source>
</evidence>
<gene>
    <name evidence="5" type="ORF">DX116_00965</name>
</gene>
<comment type="caution">
    <text evidence="5">The sequence shown here is derived from an EMBL/GenBank/DDBJ whole genome shotgun (WGS) entry which is preliminary data.</text>
</comment>
<dbReference type="GO" id="GO:0030246">
    <property type="term" value="F:carbohydrate binding"/>
    <property type="evidence" value="ECO:0007669"/>
    <property type="project" value="UniProtKB-ARBA"/>
</dbReference>
<feature type="domain" description="Periplasmic binding protein" evidence="4">
    <location>
        <begin position="54"/>
        <end position="305"/>
    </location>
</feature>
<proteinExistence type="inferred from homology"/>
<keyword evidence="3" id="KW-0732">Signal</keyword>
<dbReference type="EMBL" id="QUBR01000001">
    <property type="protein sequence ID" value="REK73933.1"/>
    <property type="molecule type" value="Genomic_DNA"/>
</dbReference>
<dbReference type="GO" id="GO:0030313">
    <property type="term" value="C:cell envelope"/>
    <property type="evidence" value="ECO:0007669"/>
    <property type="project" value="UniProtKB-SubCell"/>
</dbReference>
<name>A0A371PDA3_9ACTN</name>
<dbReference type="SUPFAM" id="SSF53822">
    <property type="entry name" value="Periplasmic binding protein-like I"/>
    <property type="match status" value="1"/>
</dbReference>
<evidence type="ECO:0000313" key="5">
    <source>
        <dbReference type="EMBL" id="REK73933.1"/>
    </source>
</evidence>